<keyword evidence="1" id="KW-0805">Transcription regulation</keyword>
<dbReference type="InterPro" id="IPR009057">
    <property type="entry name" value="Homeodomain-like_sf"/>
</dbReference>
<dbReference type="Pfam" id="PF12833">
    <property type="entry name" value="HTH_18"/>
    <property type="match status" value="1"/>
</dbReference>
<feature type="domain" description="HTH araC/xylS-type" evidence="4">
    <location>
        <begin position="211"/>
        <end position="310"/>
    </location>
</feature>
<dbReference type="InterPro" id="IPR020449">
    <property type="entry name" value="Tscrpt_reg_AraC-type_HTH"/>
</dbReference>
<sequence length="312" mass="34175">MNSHTSRAPAHLFADVQDFTAAVSRAFTPVEITTDTRKQFSGSLEARNIDDILVSYVQASAHEVSYGGHALHGSSSLKLYYPLKGNATVRQEGREALVSEGQLAVHDTSIPYQVVAESGFECLIVKMPMSRMRIVGEGMQEFRAVRFTPDDGPARLVVPMFSGLASGFEEVGGPQRHLIGRALTDMLGMMFTASLGDTLSEVERQRRAQRAEITAWIGRHIMDEDLSPGRIAAENYLSKRTLHSLFAAVDTSVGAVVRELRLAHARDLLLSRPEIPVLEAARLSGYTDASHFNRAFKAEFGLPPGAYRRGSS</sequence>
<dbReference type="PROSITE" id="PS01124">
    <property type="entry name" value="HTH_ARAC_FAMILY_2"/>
    <property type="match status" value="1"/>
</dbReference>
<dbReference type="InterPro" id="IPR035418">
    <property type="entry name" value="AraC-bd_2"/>
</dbReference>
<gene>
    <name evidence="5" type="ORF">ACFPUZ_02860</name>
</gene>
<dbReference type="InterPro" id="IPR018062">
    <property type="entry name" value="HTH_AraC-typ_CS"/>
</dbReference>
<dbReference type="PANTHER" id="PTHR46796">
    <property type="entry name" value="HTH-TYPE TRANSCRIPTIONAL ACTIVATOR RHAS-RELATED"/>
    <property type="match status" value="1"/>
</dbReference>
<dbReference type="PROSITE" id="PS00041">
    <property type="entry name" value="HTH_ARAC_FAMILY_1"/>
    <property type="match status" value="1"/>
</dbReference>
<evidence type="ECO:0000256" key="3">
    <source>
        <dbReference type="ARBA" id="ARBA00023163"/>
    </source>
</evidence>
<dbReference type="SUPFAM" id="SSF46689">
    <property type="entry name" value="Homeodomain-like"/>
    <property type="match status" value="1"/>
</dbReference>
<dbReference type="SMART" id="SM00342">
    <property type="entry name" value="HTH_ARAC"/>
    <property type="match status" value="1"/>
</dbReference>
<dbReference type="PANTHER" id="PTHR46796:SF6">
    <property type="entry name" value="ARAC SUBFAMILY"/>
    <property type="match status" value="1"/>
</dbReference>
<proteinExistence type="predicted"/>
<dbReference type="Proteomes" id="UP001596244">
    <property type="component" value="Unassembled WGS sequence"/>
</dbReference>
<dbReference type="Pfam" id="PF14525">
    <property type="entry name" value="AraC_binding_2"/>
    <property type="match status" value="1"/>
</dbReference>
<accession>A0ABW1QA83</accession>
<evidence type="ECO:0000313" key="5">
    <source>
        <dbReference type="EMBL" id="MFC6145754.1"/>
    </source>
</evidence>
<name>A0ABW1QA83_9CORY</name>
<keyword evidence="6" id="KW-1185">Reference proteome</keyword>
<dbReference type="PRINTS" id="PR00032">
    <property type="entry name" value="HTHARAC"/>
</dbReference>
<evidence type="ECO:0000256" key="1">
    <source>
        <dbReference type="ARBA" id="ARBA00023015"/>
    </source>
</evidence>
<comment type="caution">
    <text evidence="5">The sequence shown here is derived from an EMBL/GenBank/DDBJ whole genome shotgun (WGS) entry which is preliminary data.</text>
</comment>
<organism evidence="5 6">
    <name type="scientific">Corynebacterium nasicanis</name>
    <dbReference type="NCBI Taxonomy" id="1448267"/>
    <lineage>
        <taxon>Bacteria</taxon>
        <taxon>Bacillati</taxon>
        <taxon>Actinomycetota</taxon>
        <taxon>Actinomycetes</taxon>
        <taxon>Mycobacteriales</taxon>
        <taxon>Corynebacteriaceae</taxon>
        <taxon>Corynebacterium</taxon>
    </lineage>
</organism>
<dbReference type="EMBL" id="JBHSQE010000001">
    <property type="protein sequence ID" value="MFC6145754.1"/>
    <property type="molecule type" value="Genomic_DNA"/>
</dbReference>
<reference evidence="6" key="1">
    <citation type="journal article" date="2019" name="Int. J. Syst. Evol. Microbiol.">
        <title>The Global Catalogue of Microorganisms (GCM) 10K type strain sequencing project: providing services to taxonomists for standard genome sequencing and annotation.</title>
        <authorList>
            <consortium name="The Broad Institute Genomics Platform"/>
            <consortium name="The Broad Institute Genome Sequencing Center for Infectious Disease"/>
            <person name="Wu L."/>
            <person name="Ma J."/>
        </authorList>
    </citation>
    <scope>NUCLEOTIDE SEQUENCE [LARGE SCALE GENOMIC DNA]</scope>
    <source>
        <strain evidence="6">CCUG 51943</strain>
    </source>
</reference>
<dbReference type="InterPro" id="IPR050204">
    <property type="entry name" value="AraC_XylS_family_regulators"/>
</dbReference>
<dbReference type="RefSeq" id="WP_376999682.1">
    <property type="nucleotide sequence ID" value="NZ_JBHSQE010000001.1"/>
</dbReference>
<protein>
    <submittedName>
        <fullName evidence="5">AraC family transcriptional regulator</fullName>
    </submittedName>
</protein>
<evidence type="ECO:0000259" key="4">
    <source>
        <dbReference type="PROSITE" id="PS01124"/>
    </source>
</evidence>
<keyword evidence="3" id="KW-0804">Transcription</keyword>
<evidence type="ECO:0000256" key="2">
    <source>
        <dbReference type="ARBA" id="ARBA00023125"/>
    </source>
</evidence>
<keyword evidence="2" id="KW-0238">DNA-binding</keyword>
<dbReference type="InterPro" id="IPR018060">
    <property type="entry name" value="HTH_AraC"/>
</dbReference>
<evidence type="ECO:0000313" key="6">
    <source>
        <dbReference type="Proteomes" id="UP001596244"/>
    </source>
</evidence>
<dbReference type="Gene3D" id="1.10.10.60">
    <property type="entry name" value="Homeodomain-like"/>
    <property type="match status" value="1"/>
</dbReference>